<feature type="domain" description="YjiS-like" evidence="1">
    <location>
        <begin position="31"/>
        <end position="61"/>
    </location>
</feature>
<dbReference type="RefSeq" id="WP_114580269.1">
    <property type="nucleotide sequence ID" value="NZ_QPMH01000001.1"/>
</dbReference>
<name>A0A369TLH8_9PROT</name>
<dbReference type="EMBL" id="QPMH01000001">
    <property type="protein sequence ID" value="RDD63756.1"/>
    <property type="molecule type" value="Genomic_DNA"/>
</dbReference>
<accession>A0A369TLH8</accession>
<sequence>MTTSQSTAGRSLVGNGYVCRPARRGILAAAWQTLLCWQSRAAQRAHLAAMEPHMRRDIGLADAEVAQEVRKPFWLP</sequence>
<evidence type="ECO:0000313" key="3">
    <source>
        <dbReference type="Proteomes" id="UP000253941"/>
    </source>
</evidence>
<dbReference type="Proteomes" id="UP000253941">
    <property type="component" value="Unassembled WGS sequence"/>
</dbReference>
<dbReference type="Pfam" id="PF06568">
    <property type="entry name" value="YjiS-like"/>
    <property type="match status" value="1"/>
</dbReference>
<protein>
    <submittedName>
        <fullName evidence="2">DUF1127 domain-containing protein</fullName>
    </submittedName>
</protein>
<organism evidence="2 3">
    <name type="scientific">Ferruginivarius sediminum</name>
    <dbReference type="NCBI Taxonomy" id="2661937"/>
    <lineage>
        <taxon>Bacteria</taxon>
        <taxon>Pseudomonadati</taxon>
        <taxon>Pseudomonadota</taxon>
        <taxon>Alphaproteobacteria</taxon>
        <taxon>Rhodospirillales</taxon>
        <taxon>Rhodospirillaceae</taxon>
        <taxon>Ferruginivarius</taxon>
    </lineage>
</organism>
<dbReference type="AlphaFoldDB" id="A0A369TLH8"/>
<keyword evidence="3" id="KW-1185">Reference proteome</keyword>
<evidence type="ECO:0000313" key="2">
    <source>
        <dbReference type="EMBL" id="RDD63756.1"/>
    </source>
</evidence>
<proteinExistence type="predicted"/>
<comment type="caution">
    <text evidence="2">The sequence shown here is derived from an EMBL/GenBank/DDBJ whole genome shotgun (WGS) entry which is preliminary data.</text>
</comment>
<evidence type="ECO:0000259" key="1">
    <source>
        <dbReference type="Pfam" id="PF06568"/>
    </source>
</evidence>
<gene>
    <name evidence="2" type="ORF">DRB17_00845</name>
</gene>
<reference evidence="2 3" key="1">
    <citation type="submission" date="2018-07" db="EMBL/GenBank/DDBJ databases">
        <title>Venubactetium sediminum gen. nov., sp. nov., isolated from a marine solar saltern.</title>
        <authorList>
            <person name="Wang S."/>
        </authorList>
    </citation>
    <scope>NUCLEOTIDE SEQUENCE [LARGE SCALE GENOMIC DNA]</scope>
    <source>
        <strain evidence="2 3">WD2A32</strain>
    </source>
</reference>
<dbReference type="InterPro" id="IPR009506">
    <property type="entry name" value="YjiS-like"/>
</dbReference>